<dbReference type="STRING" id="765420.OSCT_1382"/>
<dbReference type="FunFam" id="3.20.20.80:FF:000314">
    <property type="entry name" value="Alpha amylase catalytic region"/>
    <property type="match status" value="1"/>
</dbReference>
<dbReference type="PANTHER" id="PTHR10357">
    <property type="entry name" value="ALPHA-AMYLASE FAMILY MEMBER"/>
    <property type="match status" value="1"/>
</dbReference>
<dbReference type="SMART" id="SM00642">
    <property type="entry name" value="Aamy"/>
    <property type="match status" value="1"/>
</dbReference>
<evidence type="ECO:0000259" key="1">
    <source>
        <dbReference type="SMART" id="SM00642"/>
    </source>
</evidence>
<organism evidence="2 3">
    <name type="scientific">Oscillochloris trichoides DG-6</name>
    <dbReference type="NCBI Taxonomy" id="765420"/>
    <lineage>
        <taxon>Bacteria</taxon>
        <taxon>Bacillati</taxon>
        <taxon>Chloroflexota</taxon>
        <taxon>Chloroflexia</taxon>
        <taxon>Chloroflexales</taxon>
        <taxon>Chloroflexineae</taxon>
        <taxon>Oscillochloridaceae</taxon>
        <taxon>Oscillochloris</taxon>
    </lineage>
</organism>
<dbReference type="InterPro" id="IPR006047">
    <property type="entry name" value="GH13_cat_dom"/>
</dbReference>
<evidence type="ECO:0000313" key="3">
    <source>
        <dbReference type="Proteomes" id="UP000054010"/>
    </source>
</evidence>
<reference evidence="2 3" key="1">
    <citation type="journal article" date="2011" name="J. Bacteriol.">
        <title>Draft genome sequence of the anoxygenic filamentous phototrophic bacterium Oscillochloris trichoides subsp. DG-6.</title>
        <authorList>
            <person name="Kuznetsov B.B."/>
            <person name="Ivanovsky R.N."/>
            <person name="Keppen O.I."/>
            <person name="Sukhacheva M.V."/>
            <person name="Bumazhkin B.K."/>
            <person name="Patutina E.O."/>
            <person name="Beletsky A.V."/>
            <person name="Mardanov A.V."/>
            <person name="Baslerov R.V."/>
            <person name="Panteleeva A.N."/>
            <person name="Kolganova T.V."/>
            <person name="Ravin N.V."/>
            <person name="Skryabin K.G."/>
        </authorList>
    </citation>
    <scope>NUCLEOTIDE SEQUENCE [LARGE SCALE GENOMIC DNA]</scope>
    <source>
        <strain evidence="2 3">DG-6</strain>
    </source>
</reference>
<dbReference type="InterPro" id="IPR017853">
    <property type="entry name" value="GH"/>
</dbReference>
<dbReference type="Pfam" id="PF00128">
    <property type="entry name" value="Alpha-amylase"/>
    <property type="match status" value="1"/>
</dbReference>
<dbReference type="OrthoDB" id="9805159at2"/>
<dbReference type="SUPFAM" id="SSF51011">
    <property type="entry name" value="Glycosyl hydrolase domain"/>
    <property type="match status" value="1"/>
</dbReference>
<dbReference type="GO" id="GO:0005975">
    <property type="term" value="P:carbohydrate metabolic process"/>
    <property type="evidence" value="ECO:0007669"/>
    <property type="project" value="InterPro"/>
</dbReference>
<dbReference type="Gene3D" id="3.20.20.80">
    <property type="entry name" value="Glycosidases"/>
    <property type="match status" value="1"/>
</dbReference>
<proteinExistence type="predicted"/>
<dbReference type="SUPFAM" id="SSF51445">
    <property type="entry name" value="(Trans)glycosidases"/>
    <property type="match status" value="1"/>
</dbReference>
<evidence type="ECO:0000313" key="2">
    <source>
        <dbReference type="EMBL" id="EFO80761.1"/>
    </source>
</evidence>
<protein>
    <submittedName>
        <fullName evidence="2">Alpha amylase catalytic region</fullName>
    </submittedName>
</protein>
<dbReference type="Proteomes" id="UP000054010">
    <property type="component" value="Unassembled WGS sequence"/>
</dbReference>
<dbReference type="AlphaFoldDB" id="E1IDI1"/>
<name>E1IDI1_9CHLR</name>
<comment type="caution">
    <text evidence="2">The sequence shown here is derived from an EMBL/GenBank/DDBJ whole genome shotgun (WGS) entry which is preliminary data.</text>
</comment>
<keyword evidence="3" id="KW-1185">Reference proteome</keyword>
<dbReference type="eggNOG" id="COG0366">
    <property type="taxonomic scope" value="Bacteria"/>
</dbReference>
<gene>
    <name evidence="2" type="ORF">OSCT_1382</name>
</gene>
<dbReference type="EMBL" id="ADVR01000041">
    <property type="protein sequence ID" value="EFO80761.1"/>
    <property type="molecule type" value="Genomic_DNA"/>
</dbReference>
<dbReference type="PANTHER" id="PTHR10357:SF199">
    <property type="entry name" value="ALPHA AMYLASE CATALYTIC REGION"/>
    <property type="match status" value="1"/>
</dbReference>
<sequence length="638" mass="71051">MGTDHVSSDFIFGTLATDARRLGTMKAELSGIAHRHRIEPIDPLPNQPVQLWVSLGPHVPADRVTCYFTTDGSEPDGERGVAAAGSQVAVFVRQAVRWETFLWGYLEEWVAEIPSQVVGTTVRYRIEAWSSLDVGSSWASEIIGSTPGDGTVLGDSSPGDLYLHALGVEFGLTFVRRARTFAFRVDQEATPDWLYDGLIYQVFVDRYSPGGGREFAQHDDLNAFYGGTLAGVTEQIDQIAALGTSIIWLSPIFPSPSHHGYDTTDFYAVEPRLGNLKDLRALLDAAHERGIRVLLDFTANHVSDQHPAFQAACRDPHSPTSGWFTFTDYPETYISFFGVRTLPQIDTDHPEARQALIDAASFWLQQGVDGFRLDYNIGPSHAFWVDFRAAMRRIHPDAVLIGEAVETADLLRSYTGRLDGCLDFLLLQALRLFFGFHEIRASQFDSFVRRHLSAFPEGFVLPSFLDNHDMNRFLWIVGGDRRRLKLAALCQYTLPHPPILYYGTEVGLSQHQDVRHADGSGHPEESRLPMLWGKAQDQDLLVFYQHLGHLRQTTATLWRGERHAVYLDDVAGHYAYQCRNGEQIGLVVLNNGPQAGRVPLPAGQWEIAIMSDTVTLEDGAAWLPGYSGAILMALSPPD</sequence>
<accession>E1IDI1</accession>
<dbReference type="HOGENOM" id="CLU_006462_6_3_0"/>
<feature type="domain" description="Glycosyl hydrolase family 13 catalytic" evidence="1">
    <location>
        <begin position="201"/>
        <end position="551"/>
    </location>
</feature>